<keyword evidence="3 11" id="KW-0812">Transmembrane</keyword>
<dbReference type="AlphaFoldDB" id="G8NZ83"/>
<dbReference type="HOGENOM" id="CLU_015263_5_1_0"/>
<dbReference type="InterPro" id="IPR046342">
    <property type="entry name" value="CBS_dom_sf"/>
</dbReference>
<feature type="domain" description="CBS" evidence="12">
    <location>
        <begin position="517"/>
        <end position="575"/>
    </location>
</feature>
<feature type="transmembrane region" description="Helical" evidence="11">
    <location>
        <begin position="283"/>
        <end position="301"/>
    </location>
</feature>
<sequence length="592" mass="63727">MDRVLQHPLLRKYLPLVHEDLGVIYSRDLIKWLIIAPIIGVTAGLAITAIAVIILGKMWPAVMAYYLGHHWAIVPSLVVGFAITGLIMQYLTPDPDEHSTEEIIRSYHEHQGDIDMRPFFPKLLAAVTTVGFGGSAALEGPSIYGGAAIGSWLWTKLGRLRLDSRDRRIMLICGAAAGMSAVFRAPLTGIVFALEMPYRDDLAHEALVPSLIASVVSFVTMSSFLGGTPLFNFAGGSSYTGKDIVWCALLGVIIGLIAMAFVVTFRRARTFFVKNGLPHWLKLAIGGFLTGLCGILFLHLYHGTLMPIGPNYEAVGEILGKHHSSGELLIFSALKLAATLFTLAVGGVSAMFVPLFLTGGAIGTAFAQSVVHSPALGLYAAVGMASFISAGYKTPLAAVVFVAEATGGHAFIIPALIGAAVAYAVSGDASASGDQRLHEGVKIQELGDIFVREVMQPQMISVQASLTLREFASTLSPHHRHEVFPVFEDQELLGTVALWSIAQVPVDKWSTTTVREITEMEPQTISPECDVMEALRLLAQEHQQPMLLVLSEEGRLEGMVTKSDILQALTIRRDPAPGANLKIEPFDPISAS</sequence>
<evidence type="ECO:0000256" key="2">
    <source>
        <dbReference type="ARBA" id="ARBA00022448"/>
    </source>
</evidence>
<dbReference type="Pfam" id="PF00654">
    <property type="entry name" value="Voltage_CLC"/>
    <property type="match status" value="1"/>
</dbReference>
<feature type="transmembrane region" description="Helical" evidence="11">
    <location>
        <begin position="32"/>
        <end position="59"/>
    </location>
</feature>
<evidence type="ECO:0000256" key="4">
    <source>
        <dbReference type="ARBA" id="ARBA00022989"/>
    </source>
</evidence>
<dbReference type="eggNOG" id="COG0517">
    <property type="taxonomic scope" value="Bacteria"/>
</dbReference>
<dbReference type="eggNOG" id="COG0038">
    <property type="taxonomic scope" value="Bacteria"/>
</dbReference>
<keyword evidence="8" id="KW-0868">Chloride</keyword>
<evidence type="ECO:0000256" key="1">
    <source>
        <dbReference type="ARBA" id="ARBA00004141"/>
    </source>
</evidence>
<keyword evidence="5" id="KW-0406">Ion transport</keyword>
<dbReference type="GO" id="GO:0034707">
    <property type="term" value="C:chloride channel complex"/>
    <property type="evidence" value="ECO:0007669"/>
    <property type="project" value="UniProtKB-KW"/>
</dbReference>
<dbReference type="SMART" id="SM00116">
    <property type="entry name" value="CBS"/>
    <property type="match status" value="2"/>
</dbReference>
<keyword evidence="10" id="KW-0129">CBS domain</keyword>
<dbReference type="InterPro" id="IPR050368">
    <property type="entry name" value="ClC-type_chloride_channel"/>
</dbReference>
<keyword evidence="9" id="KW-0407">Ion channel</keyword>
<evidence type="ECO:0000256" key="6">
    <source>
        <dbReference type="ARBA" id="ARBA00023136"/>
    </source>
</evidence>
<protein>
    <submittedName>
        <fullName evidence="13">Cl-channel voltage-gated family protein</fullName>
    </submittedName>
</protein>
<evidence type="ECO:0000256" key="9">
    <source>
        <dbReference type="ARBA" id="ARBA00023303"/>
    </source>
</evidence>
<evidence type="ECO:0000313" key="14">
    <source>
        <dbReference type="Proteomes" id="UP000007113"/>
    </source>
</evidence>
<dbReference type="InterPro" id="IPR001807">
    <property type="entry name" value="ClC"/>
</dbReference>
<comment type="subcellular location">
    <subcellularLocation>
        <location evidence="1">Membrane</location>
        <topology evidence="1">Multi-pass membrane protein</topology>
    </subcellularLocation>
</comment>
<accession>G8NZ83</accession>
<feature type="transmembrane region" description="Helical" evidence="11">
    <location>
        <begin position="71"/>
        <end position="91"/>
    </location>
</feature>
<dbReference type="Gene3D" id="1.10.3080.10">
    <property type="entry name" value="Clc chloride channel"/>
    <property type="match status" value="1"/>
</dbReference>
<dbReference type="PANTHER" id="PTHR43427">
    <property type="entry name" value="CHLORIDE CHANNEL PROTEIN CLC-E"/>
    <property type="match status" value="1"/>
</dbReference>
<dbReference type="GO" id="GO:0005254">
    <property type="term" value="F:chloride channel activity"/>
    <property type="evidence" value="ECO:0007669"/>
    <property type="project" value="UniProtKB-KW"/>
</dbReference>
<keyword evidence="7" id="KW-0869">Chloride channel</keyword>
<evidence type="ECO:0000256" key="11">
    <source>
        <dbReference type="SAM" id="Phobius"/>
    </source>
</evidence>
<feature type="transmembrane region" description="Helical" evidence="11">
    <location>
        <begin position="408"/>
        <end position="426"/>
    </location>
</feature>
<evidence type="ECO:0000256" key="3">
    <source>
        <dbReference type="ARBA" id="ARBA00022692"/>
    </source>
</evidence>
<dbReference type="SUPFAM" id="SSF81340">
    <property type="entry name" value="Clc chloride channel"/>
    <property type="match status" value="1"/>
</dbReference>
<dbReference type="Proteomes" id="UP000007113">
    <property type="component" value="Chromosome"/>
</dbReference>
<evidence type="ECO:0000256" key="8">
    <source>
        <dbReference type="ARBA" id="ARBA00023214"/>
    </source>
</evidence>
<dbReference type="KEGG" id="gma:AciX8_2504"/>
<dbReference type="PANTHER" id="PTHR43427:SF6">
    <property type="entry name" value="CHLORIDE CHANNEL PROTEIN CLC-E"/>
    <property type="match status" value="1"/>
</dbReference>
<reference evidence="13 14" key="1">
    <citation type="submission" date="2011-11" db="EMBL/GenBank/DDBJ databases">
        <title>Complete sequence of Granulicella mallensis MP5ACTX8.</title>
        <authorList>
            <consortium name="US DOE Joint Genome Institute"/>
            <person name="Lucas S."/>
            <person name="Copeland A."/>
            <person name="Lapidus A."/>
            <person name="Cheng J.-F."/>
            <person name="Goodwin L."/>
            <person name="Pitluck S."/>
            <person name="Peters L."/>
            <person name="Lu M."/>
            <person name="Detter J.C."/>
            <person name="Han C."/>
            <person name="Tapia R."/>
            <person name="Land M."/>
            <person name="Hauser L."/>
            <person name="Kyrpides N."/>
            <person name="Ivanova N."/>
            <person name="Mikhailova N."/>
            <person name="Pagani I."/>
            <person name="Rawat S."/>
            <person name="Mannisto M."/>
            <person name="Haggblom M."/>
            <person name="Woyke T."/>
        </authorList>
    </citation>
    <scope>NUCLEOTIDE SEQUENCE [LARGE SCALE GENOMIC DNA]</scope>
    <source>
        <strain evidence="14">ATCC BAA-1857 / DSM 23137 / MP5ACTX8</strain>
    </source>
</reference>
<name>G8NZ83_GRAMM</name>
<dbReference type="SUPFAM" id="SSF54631">
    <property type="entry name" value="CBS-domain pair"/>
    <property type="match status" value="1"/>
</dbReference>
<dbReference type="PRINTS" id="PR00762">
    <property type="entry name" value="CLCHANNEL"/>
</dbReference>
<keyword evidence="2" id="KW-0813">Transport</keyword>
<feature type="transmembrane region" description="Helical" evidence="11">
    <location>
        <begin position="351"/>
        <end position="371"/>
    </location>
</feature>
<dbReference type="STRING" id="682795.AciX8_2504"/>
<feature type="transmembrane region" description="Helical" evidence="11">
    <location>
        <begin position="169"/>
        <end position="194"/>
    </location>
</feature>
<evidence type="ECO:0000259" key="12">
    <source>
        <dbReference type="PROSITE" id="PS51371"/>
    </source>
</evidence>
<feature type="transmembrane region" description="Helical" evidence="11">
    <location>
        <begin position="244"/>
        <end position="263"/>
    </location>
</feature>
<keyword evidence="6 11" id="KW-0472">Membrane</keyword>
<dbReference type="CDD" id="cd00400">
    <property type="entry name" value="Voltage_gated_ClC"/>
    <property type="match status" value="1"/>
</dbReference>
<dbReference type="EMBL" id="CP003130">
    <property type="protein sequence ID" value="AEU36819.1"/>
    <property type="molecule type" value="Genomic_DNA"/>
</dbReference>
<keyword evidence="14" id="KW-1185">Reference proteome</keyword>
<proteinExistence type="predicted"/>
<dbReference type="Pfam" id="PF00571">
    <property type="entry name" value="CBS"/>
    <property type="match status" value="2"/>
</dbReference>
<organism evidence="13 14">
    <name type="scientific">Granulicella mallensis (strain ATCC BAA-1857 / DSM 23137 / MP5ACTX8)</name>
    <dbReference type="NCBI Taxonomy" id="682795"/>
    <lineage>
        <taxon>Bacteria</taxon>
        <taxon>Pseudomonadati</taxon>
        <taxon>Acidobacteriota</taxon>
        <taxon>Terriglobia</taxon>
        <taxon>Terriglobales</taxon>
        <taxon>Acidobacteriaceae</taxon>
        <taxon>Granulicella</taxon>
    </lineage>
</organism>
<dbReference type="InterPro" id="IPR014743">
    <property type="entry name" value="Cl-channel_core"/>
</dbReference>
<dbReference type="Gene3D" id="3.10.580.10">
    <property type="entry name" value="CBS-domain"/>
    <property type="match status" value="1"/>
</dbReference>
<dbReference type="PROSITE" id="PS51371">
    <property type="entry name" value="CBS"/>
    <property type="match status" value="1"/>
</dbReference>
<keyword evidence="4 11" id="KW-1133">Transmembrane helix</keyword>
<feature type="transmembrane region" description="Helical" evidence="11">
    <location>
        <begin position="378"/>
        <end position="402"/>
    </location>
</feature>
<evidence type="ECO:0000256" key="5">
    <source>
        <dbReference type="ARBA" id="ARBA00023065"/>
    </source>
</evidence>
<feature type="transmembrane region" description="Helical" evidence="11">
    <location>
        <begin position="206"/>
        <end position="232"/>
    </location>
</feature>
<evidence type="ECO:0000313" key="13">
    <source>
        <dbReference type="EMBL" id="AEU36819.1"/>
    </source>
</evidence>
<dbReference type="InterPro" id="IPR000644">
    <property type="entry name" value="CBS_dom"/>
</dbReference>
<gene>
    <name evidence="13" type="ordered locus">AciX8_2504</name>
</gene>
<evidence type="ECO:0000256" key="7">
    <source>
        <dbReference type="ARBA" id="ARBA00023173"/>
    </source>
</evidence>
<evidence type="ECO:0000256" key="10">
    <source>
        <dbReference type="PROSITE-ProRule" id="PRU00703"/>
    </source>
</evidence>